<sequence length="122" mass="13793">MAPLLTVRVLEFALVLLIFHDYSSESHPSSCFDQPEARVNSIPDSHLYDKKQKPLIIGHHGNPSKFQENTIDGFKSLAALKADGMELDTFLTKDGKLKLTGKNHNIWDINYENLNKLDINSK</sequence>
<dbReference type="Pfam" id="PF03009">
    <property type="entry name" value="GDPD"/>
    <property type="match status" value="1"/>
</dbReference>
<gene>
    <name evidence="3" type="ORF">P5673_019988</name>
</gene>
<dbReference type="SUPFAM" id="SSF51695">
    <property type="entry name" value="PLC-like phosphodiesterases"/>
    <property type="match status" value="1"/>
</dbReference>
<dbReference type="Gene3D" id="3.20.20.190">
    <property type="entry name" value="Phosphatidylinositol (PI) phosphodiesterase"/>
    <property type="match status" value="1"/>
</dbReference>
<dbReference type="InterPro" id="IPR017946">
    <property type="entry name" value="PLC-like_Pdiesterase_TIM-brl"/>
</dbReference>
<feature type="signal peptide" evidence="1">
    <location>
        <begin position="1"/>
        <end position="24"/>
    </location>
</feature>
<dbReference type="PANTHER" id="PTHR46211:SF14">
    <property type="entry name" value="GLYCEROPHOSPHODIESTER PHOSPHODIESTERASE"/>
    <property type="match status" value="1"/>
</dbReference>
<dbReference type="Proteomes" id="UP001249851">
    <property type="component" value="Unassembled WGS sequence"/>
</dbReference>
<feature type="domain" description="GP-PDE" evidence="2">
    <location>
        <begin position="54"/>
        <end position="122"/>
    </location>
</feature>
<dbReference type="AlphaFoldDB" id="A0AAD9QB46"/>
<dbReference type="GO" id="GO:0006629">
    <property type="term" value="P:lipid metabolic process"/>
    <property type="evidence" value="ECO:0007669"/>
    <property type="project" value="InterPro"/>
</dbReference>
<organism evidence="3 4">
    <name type="scientific">Acropora cervicornis</name>
    <name type="common">Staghorn coral</name>
    <dbReference type="NCBI Taxonomy" id="6130"/>
    <lineage>
        <taxon>Eukaryota</taxon>
        <taxon>Metazoa</taxon>
        <taxon>Cnidaria</taxon>
        <taxon>Anthozoa</taxon>
        <taxon>Hexacorallia</taxon>
        <taxon>Scleractinia</taxon>
        <taxon>Astrocoeniina</taxon>
        <taxon>Acroporidae</taxon>
        <taxon>Acropora</taxon>
    </lineage>
</organism>
<name>A0AAD9QB46_ACRCE</name>
<evidence type="ECO:0000313" key="4">
    <source>
        <dbReference type="Proteomes" id="UP001249851"/>
    </source>
</evidence>
<dbReference type="PROSITE" id="PS51704">
    <property type="entry name" value="GP_PDE"/>
    <property type="match status" value="1"/>
</dbReference>
<keyword evidence="4" id="KW-1185">Reference proteome</keyword>
<evidence type="ECO:0000256" key="1">
    <source>
        <dbReference type="SAM" id="SignalP"/>
    </source>
</evidence>
<evidence type="ECO:0000259" key="2">
    <source>
        <dbReference type="PROSITE" id="PS51704"/>
    </source>
</evidence>
<proteinExistence type="predicted"/>
<accession>A0AAD9QB46</accession>
<reference evidence="3" key="2">
    <citation type="journal article" date="2023" name="Science">
        <title>Genomic signatures of disease resistance in endangered staghorn corals.</title>
        <authorList>
            <person name="Vollmer S.V."/>
            <person name="Selwyn J.D."/>
            <person name="Despard B.A."/>
            <person name="Roesel C.L."/>
        </authorList>
    </citation>
    <scope>NUCLEOTIDE SEQUENCE</scope>
    <source>
        <strain evidence="3">K2</strain>
    </source>
</reference>
<comment type="caution">
    <text evidence="3">The sequence shown here is derived from an EMBL/GenBank/DDBJ whole genome shotgun (WGS) entry which is preliminary data.</text>
</comment>
<evidence type="ECO:0000313" key="3">
    <source>
        <dbReference type="EMBL" id="KAK2557631.1"/>
    </source>
</evidence>
<protein>
    <recommendedName>
        <fullName evidence="2">GP-PDE domain-containing protein</fullName>
    </recommendedName>
</protein>
<dbReference type="EMBL" id="JARQWQ010000048">
    <property type="protein sequence ID" value="KAK2557631.1"/>
    <property type="molecule type" value="Genomic_DNA"/>
</dbReference>
<keyword evidence="1" id="KW-0732">Signal</keyword>
<reference evidence="3" key="1">
    <citation type="journal article" date="2023" name="G3 (Bethesda)">
        <title>Whole genome assembly and annotation of the endangered Caribbean coral Acropora cervicornis.</title>
        <authorList>
            <person name="Selwyn J.D."/>
            <person name="Vollmer S.V."/>
        </authorList>
    </citation>
    <scope>NUCLEOTIDE SEQUENCE</scope>
    <source>
        <strain evidence="3">K2</strain>
    </source>
</reference>
<dbReference type="GO" id="GO:0008081">
    <property type="term" value="F:phosphoric diester hydrolase activity"/>
    <property type="evidence" value="ECO:0007669"/>
    <property type="project" value="InterPro"/>
</dbReference>
<feature type="chain" id="PRO_5042053782" description="GP-PDE domain-containing protein" evidence="1">
    <location>
        <begin position="25"/>
        <end position="122"/>
    </location>
</feature>
<dbReference type="InterPro" id="IPR030395">
    <property type="entry name" value="GP_PDE_dom"/>
</dbReference>
<dbReference type="PANTHER" id="PTHR46211">
    <property type="entry name" value="GLYCEROPHOSPHORYL DIESTER PHOSPHODIESTERASE"/>
    <property type="match status" value="1"/>
</dbReference>